<evidence type="ECO:0000313" key="5">
    <source>
        <dbReference type="Proteomes" id="UP000765802"/>
    </source>
</evidence>
<feature type="domain" description="AB hydrolase-1" evidence="3">
    <location>
        <begin position="65"/>
        <end position="344"/>
    </location>
</feature>
<gene>
    <name evidence="4" type="ORF">BC349_07340</name>
</gene>
<dbReference type="InterPro" id="IPR000073">
    <property type="entry name" value="AB_hydrolase_1"/>
</dbReference>
<dbReference type="Pfam" id="PF00561">
    <property type="entry name" value="Abhydrolase_1"/>
    <property type="match status" value="1"/>
</dbReference>
<dbReference type="Proteomes" id="UP000765802">
    <property type="component" value="Unassembled WGS sequence"/>
</dbReference>
<organism evidence="4 5">
    <name type="scientific">Flavihumibacter stibioxidans</name>
    <dbReference type="NCBI Taxonomy" id="1834163"/>
    <lineage>
        <taxon>Bacteria</taxon>
        <taxon>Pseudomonadati</taxon>
        <taxon>Bacteroidota</taxon>
        <taxon>Chitinophagia</taxon>
        <taxon>Chitinophagales</taxon>
        <taxon>Chitinophagaceae</taxon>
        <taxon>Flavihumibacter</taxon>
    </lineage>
</organism>
<keyword evidence="5" id="KW-1185">Reference proteome</keyword>
<sequence length="363" mass="41433">MKKFFFAAIICLVVVLFYDGCSSTPPISYSDGKKTTRSIAEMKYLDINGWKQFILVRGTDTVNNPVLLLLHGGPGASTTALSRHYNSALEKDFTVVYWDQRGAGKSYSSKIDTSTLHVKQLVDDASVLIDYLRNRFKKEKIFIIGHSWGSRLGMYLVRDFPGRINAFIGTGQEVAPYEGELQSYEYTLEQAKANRNTEAIKDMVEMGEPQNGNYLSMYKTGFWGTVKQKDWLLEFGGERYEKTSYTDWLFQMLLSDEYSLADLVNWGRASAATAGKMVRDPDFSDFDFRQDIPTVELPVYFISGLHDYNTPWPLVKQYCEQLKAPVKGFYLFEKSGHSVPFEEPDRFNALVRKLFLHAGPQNK</sequence>
<comment type="caution">
    <text evidence="4">The sequence shown here is derived from an EMBL/GenBank/DDBJ whole genome shotgun (WGS) entry which is preliminary data.</text>
</comment>
<dbReference type="SUPFAM" id="SSF53474">
    <property type="entry name" value="alpha/beta-Hydrolases"/>
    <property type="match status" value="1"/>
</dbReference>
<dbReference type="InterPro" id="IPR029058">
    <property type="entry name" value="AB_hydrolase_fold"/>
</dbReference>
<dbReference type="InterPro" id="IPR050266">
    <property type="entry name" value="AB_hydrolase_sf"/>
</dbReference>
<evidence type="ECO:0000313" key="4">
    <source>
        <dbReference type="EMBL" id="MBC6490840.1"/>
    </source>
</evidence>
<evidence type="ECO:0000256" key="2">
    <source>
        <dbReference type="ARBA" id="ARBA00022801"/>
    </source>
</evidence>
<dbReference type="PANTHER" id="PTHR43798:SF33">
    <property type="entry name" value="HYDROLASE, PUTATIVE (AFU_ORTHOLOGUE AFUA_2G14860)-RELATED"/>
    <property type="match status" value="1"/>
</dbReference>
<dbReference type="InterPro" id="IPR002410">
    <property type="entry name" value="Peptidase_S33"/>
</dbReference>
<comment type="similarity">
    <text evidence="1">Belongs to the peptidase S33 family.</text>
</comment>
<dbReference type="Gene3D" id="3.40.50.1820">
    <property type="entry name" value="alpha/beta hydrolase"/>
    <property type="match status" value="1"/>
</dbReference>
<accession>A0ABR7M7Z0</accession>
<evidence type="ECO:0000259" key="3">
    <source>
        <dbReference type="Pfam" id="PF00561"/>
    </source>
</evidence>
<keyword evidence="2 4" id="KW-0378">Hydrolase</keyword>
<reference evidence="4 5" key="1">
    <citation type="submission" date="2016-07" db="EMBL/GenBank/DDBJ databases">
        <title>Genome analysis of Flavihumibacter stibioxidans YS-17.</title>
        <authorList>
            <person name="Shi K."/>
            <person name="Han Y."/>
            <person name="Wang G."/>
        </authorList>
    </citation>
    <scope>NUCLEOTIDE SEQUENCE [LARGE SCALE GENOMIC DNA]</scope>
    <source>
        <strain evidence="4 5">YS-17</strain>
    </source>
</reference>
<evidence type="ECO:0000256" key="1">
    <source>
        <dbReference type="ARBA" id="ARBA00010088"/>
    </source>
</evidence>
<dbReference type="EMBL" id="MBUA01000012">
    <property type="protein sequence ID" value="MBC6490840.1"/>
    <property type="molecule type" value="Genomic_DNA"/>
</dbReference>
<dbReference type="RefSeq" id="WP_187256189.1">
    <property type="nucleotide sequence ID" value="NZ_JBHULF010000014.1"/>
</dbReference>
<proteinExistence type="inferred from homology"/>
<dbReference type="PANTHER" id="PTHR43798">
    <property type="entry name" value="MONOACYLGLYCEROL LIPASE"/>
    <property type="match status" value="1"/>
</dbReference>
<protein>
    <submittedName>
        <fullName evidence="4">Alpha/beta hydrolase</fullName>
    </submittedName>
</protein>
<dbReference type="GO" id="GO:0016787">
    <property type="term" value="F:hydrolase activity"/>
    <property type="evidence" value="ECO:0007669"/>
    <property type="project" value="UniProtKB-KW"/>
</dbReference>
<name>A0ABR7M7Z0_9BACT</name>
<dbReference type="PRINTS" id="PR00793">
    <property type="entry name" value="PROAMNOPTASE"/>
</dbReference>